<protein>
    <recommendedName>
        <fullName evidence="2">Glycosyltransferase RgtA/B/C/D-like domain-containing protein</fullName>
    </recommendedName>
</protein>
<dbReference type="STRING" id="1798410.A3H63_00060"/>
<evidence type="ECO:0000259" key="2">
    <source>
        <dbReference type="Pfam" id="PF13231"/>
    </source>
</evidence>
<keyword evidence="1" id="KW-0812">Transmembrane</keyword>
<accession>A0A1G1ZUE6</accession>
<dbReference type="AlphaFoldDB" id="A0A1G1ZUE6"/>
<organism evidence="3 4">
    <name type="scientific">Candidatus Harrisonbacteria bacterium RIFCSPLOWO2_02_FULL_45_10c</name>
    <dbReference type="NCBI Taxonomy" id="1798410"/>
    <lineage>
        <taxon>Bacteria</taxon>
        <taxon>Candidatus Harrisoniibacteriota</taxon>
    </lineage>
</organism>
<dbReference type="InterPro" id="IPR038731">
    <property type="entry name" value="RgtA/B/C-like"/>
</dbReference>
<keyword evidence="1" id="KW-0472">Membrane</keyword>
<dbReference type="Pfam" id="PF13231">
    <property type="entry name" value="PMT_2"/>
    <property type="match status" value="1"/>
</dbReference>
<name>A0A1G1ZUE6_9BACT</name>
<gene>
    <name evidence="3" type="ORF">A3H63_00060</name>
</gene>
<feature type="transmembrane region" description="Helical" evidence="1">
    <location>
        <begin position="246"/>
        <end position="268"/>
    </location>
</feature>
<keyword evidence="1" id="KW-1133">Transmembrane helix</keyword>
<comment type="caution">
    <text evidence="3">The sequence shown here is derived from an EMBL/GenBank/DDBJ whole genome shotgun (WGS) entry which is preliminary data.</text>
</comment>
<feature type="transmembrane region" description="Helical" evidence="1">
    <location>
        <begin position="390"/>
        <end position="412"/>
    </location>
</feature>
<reference evidence="3 4" key="1">
    <citation type="journal article" date="2016" name="Nat. Commun.">
        <title>Thousands of microbial genomes shed light on interconnected biogeochemical processes in an aquifer system.</title>
        <authorList>
            <person name="Anantharaman K."/>
            <person name="Brown C.T."/>
            <person name="Hug L.A."/>
            <person name="Sharon I."/>
            <person name="Castelle C.J."/>
            <person name="Probst A.J."/>
            <person name="Thomas B.C."/>
            <person name="Singh A."/>
            <person name="Wilkins M.J."/>
            <person name="Karaoz U."/>
            <person name="Brodie E.L."/>
            <person name="Williams K.H."/>
            <person name="Hubbard S.S."/>
            <person name="Banfield J.F."/>
        </authorList>
    </citation>
    <scope>NUCLEOTIDE SEQUENCE [LARGE SCALE GENOMIC DNA]</scope>
</reference>
<feature type="transmembrane region" description="Helical" evidence="1">
    <location>
        <begin position="140"/>
        <end position="160"/>
    </location>
</feature>
<dbReference type="InterPro" id="IPR027005">
    <property type="entry name" value="PMT-like"/>
</dbReference>
<feature type="transmembrane region" description="Helical" evidence="1">
    <location>
        <begin position="12"/>
        <end position="29"/>
    </location>
</feature>
<feature type="domain" description="Glycosyltransferase RgtA/B/C/D-like" evidence="2">
    <location>
        <begin position="114"/>
        <end position="222"/>
    </location>
</feature>
<feature type="transmembrane region" description="Helical" evidence="1">
    <location>
        <begin position="214"/>
        <end position="234"/>
    </location>
</feature>
<feature type="transmembrane region" description="Helical" evidence="1">
    <location>
        <begin position="418"/>
        <end position="436"/>
    </location>
</feature>
<feature type="transmembrane region" description="Helical" evidence="1">
    <location>
        <begin position="110"/>
        <end position="133"/>
    </location>
</feature>
<feature type="transmembrane region" description="Helical" evidence="1">
    <location>
        <begin position="166"/>
        <end position="183"/>
    </location>
</feature>
<dbReference type="EMBL" id="MHJM01000006">
    <property type="protein sequence ID" value="OGY68202.1"/>
    <property type="molecule type" value="Genomic_DNA"/>
</dbReference>
<evidence type="ECO:0000256" key="1">
    <source>
        <dbReference type="SAM" id="Phobius"/>
    </source>
</evidence>
<dbReference type="Proteomes" id="UP000176284">
    <property type="component" value="Unassembled WGS sequence"/>
</dbReference>
<evidence type="ECO:0000313" key="4">
    <source>
        <dbReference type="Proteomes" id="UP000176284"/>
    </source>
</evidence>
<feature type="transmembrane region" description="Helical" evidence="1">
    <location>
        <begin position="357"/>
        <end position="378"/>
    </location>
</feature>
<evidence type="ECO:0000313" key="3">
    <source>
        <dbReference type="EMBL" id="OGY68202.1"/>
    </source>
</evidence>
<feature type="transmembrane region" description="Helical" evidence="1">
    <location>
        <begin position="474"/>
        <end position="495"/>
    </location>
</feature>
<proteinExistence type="predicted"/>
<sequence length="624" mass="70639">MISKLEVIVPKIILTVIIAIAAIFLYSAAQGDSAIFDETAHVVAGYTYVRHLDYRFNPEHPPLIKVLAGLPLLFKNLQFPTDKDYWTGINEQWSAGNQFLYWSGNDPNSILLWARLGPIIVTLLLILFTYLFTQELIGRWWALLPALLVSFSPIVLAHGHYVTTDAGAALGILIAIRYFLKWLHDQSRKNFIFAGIAFGIAQAIKFSSVLLVPYFLLIAAIFAIVEIIKIRSFFELRFKKFIRSLTYYIFFTAAIMAVGYLIVVYPIYSVTTWNYPIEKQVSDTKLTLQNFSIPPVANAVVQLAGYPITRPMAEYALGVLMVMQRSAGGNNAFFLGELSSHGWWYYFPLIYLMKEPLPILALIAIAAFLGVSRILGTFHNGFNKTYQKGIEFLTIRFTEFSIIVFIAIYWASSVSSPLNIGVRHILLTLPLAYIIASGSIKKWFGVQPVDVITTIWGQTINIARTVFNIWVKTIILSALVIWLVLETAIAAPYFLSYFNEAAGGRFNGFQYATDSNFDWGQDLKRLQIWVADNLNPDQKIAVDYFGGGDPRYFLGNHFEPWWSAKGSPKDDNIEWLAISINTLQGALAKPAPDFYRNPADEYRWLENPYKFTERAGTSILIYKL</sequence>
<dbReference type="PANTHER" id="PTHR10050">
    <property type="entry name" value="DOLICHYL-PHOSPHATE-MANNOSE--PROTEIN MANNOSYLTRANSFERASE"/>
    <property type="match status" value="1"/>
</dbReference>